<protein>
    <submittedName>
        <fullName evidence="1">Uncharacterized protein</fullName>
    </submittedName>
</protein>
<proteinExistence type="predicted"/>
<dbReference type="AlphaFoldDB" id="A0A3B0UL75"/>
<sequence length="123" mass="14509">MLKFHFYFEITNLTQHLMKVIGQPPFGNLSTTIENNQYQEFTAVLHPNQSIDLECQIQDKSCYKFQFTYRKQKRNHQFACQYHYPLGYEAIIVTNLIHPKFQIDITCRPLALPNLLTNGKPTK</sequence>
<accession>A0A3B0UL75</accession>
<dbReference type="EMBL" id="UOEU01000236">
    <property type="protein sequence ID" value="VAW31508.1"/>
    <property type="molecule type" value="Genomic_DNA"/>
</dbReference>
<gene>
    <name evidence="1" type="ORF">MNBD_CHLOROFLEXI01-3796</name>
</gene>
<reference evidence="1" key="1">
    <citation type="submission" date="2018-06" db="EMBL/GenBank/DDBJ databases">
        <authorList>
            <person name="Zhirakovskaya E."/>
        </authorList>
    </citation>
    <scope>NUCLEOTIDE SEQUENCE</scope>
</reference>
<organism evidence="1">
    <name type="scientific">hydrothermal vent metagenome</name>
    <dbReference type="NCBI Taxonomy" id="652676"/>
    <lineage>
        <taxon>unclassified sequences</taxon>
        <taxon>metagenomes</taxon>
        <taxon>ecological metagenomes</taxon>
    </lineage>
</organism>
<name>A0A3B0UL75_9ZZZZ</name>
<evidence type="ECO:0000313" key="1">
    <source>
        <dbReference type="EMBL" id="VAW31508.1"/>
    </source>
</evidence>